<keyword evidence="2" id="KW-1185">Reference proteome</keyword>
<reference evidence="1 2" key="1">
    <citation type="journal article" date="2024" name="J Genomics">
        <title>Draft genome sequencing and assembly of Favolaschia claudopus CIRM-BRFM 2984 isolated from oak limbs.</title>
        <authorList>
            <person name="Navarro D."/>
            <person name="Drula E."/>
            <person name="Chaduli D."/>
            <person name="Cazenave R."/>
            <person name="Ahrendt S."/>
            <person name="Wang J."/>
            <person name="Lipzen A."/>
            <person name="Daum C."/>
            <person name="Barry K."/>
            <person name="Grigoriev I.V."/>
            <person name="Favel A."/>
            <person name="Rosso M.N."/>
            <person name="Martin F."/>
        </authorList>
    </citation>
    <scope>NUCLEOTIDE SEQUENCE [LARGE SCALE GENOMIC DNA]</scope>
    <source>
        <strain evidence="1 2">CIRM-BRFM 2984</strain>
    </source>
</reference>
<evidence type="ECO:0008006" key="3">
    <source>
        <dbReference type="Google" id="ProtNLM"/>
    </source>
</evidence>
<evidence type="ECO:0000313" key="2">
    <source>
        <dbReference type="Proteomes" id="UP001362999"/>
    </source>
</evidence>
<dbReference type="SUPFAM" id="SSF52047">
    <property type="entry name" value="RNI-like"/>
    <property type="match status" value="1"/>
</dbReference>
<gene>
    <name evidence="1" type="ORF">R3P38DRAFT_3183764</name>
</gene>
<accession>A0AAW0CAE3</accession>
<sequence length="418" mass="46952">MPAIPDEVKRAVIVYSVENVKGREAQARWKCALALVSRNFRDVLYDADELWNTVFVHYAMDFKYLRHICDRAKKSARAPILRISTEAERETGEKQLVGCRLFNKVARWAFMLGFLLVPVVKKAISIRVDSADPHAVSLILRHAGIAQARALERFTCYAATVEPDDSNSLYPLFSQGLRLLSISHVNPAGLAPIQFYGLVKLQLLSIKKKLEWFEMRIILTSCMALEELEVAGVVCIGAVGTKRIVLAHLWHLNLDISEPGGMDFARLLDLPVLSKLTIRGDAHSPWTAFTDSLRPYLESVKECVLSAADYTAGIVSLLTAMPTVEAIDLRHGNDDFISSMTDDEDNDDLDRPHLEHLKYWITTSHLTYFQADALTNWPGAADVLIYTEINDGGAYKFAEWEQDDEVYTLTLVHDKPGC</sequence>
<comment type="caution">
    <text evidence="1">The sequence shown here is derived from an EMBL/GenBank/DDBJ whole genome shotgun (WGS) entry which is preliminary data.</text>
</comment>
<organism evidence="1 2">
    <name type="scientific">Favolaschia claudopus</name>
    <dbReference type="NCBI Taxonomy" id="2862362"/>
    <lineage>
        <taxon>Eukaryota</taxon>
        <taxon>Fungi</taxon>
        <taxon>Dikarya</taxon>
        <taxon>Basidiomycota</taxon>
        <taxon>Agaricomycotina</taxon>
        <taxon>Agaricomycetes</taxon>
        <taxon>Agaricomycetidae</taxon>
        <taxon>Agaricales</taxon>
        <taxon>Marasmiineae</taxon>
        <taxon>Mycenaceae</taxon>
        <taxon>Favolaschia</taxon>
    </lineage>
</organism>
<protein>
    <recommendedName>
        <fullName evidence="3">F-box domain-containing protein</fullName>
    </recommendedName>
</protein>
<name>A0AAW0CAE3_9AGAR</name>
<dbReference type="AlphaFoldDB" id="A0AAW0CAE3"/>
<evidence type="ECO:0000313" key="1">
    <source>
        <dbReference type="EMBL" id="KAK7035958.1"/>
    </source>
</evidence>
<dbReference type="Proteomes" id="UP001362999">
    <property type="component" value="Unassembled WGS sequence"/>
</dbReference>
<proteinExistence type="predicted"/>
<dbReference type="EMBL" id="JAWWNJ010000019">
    <property type="protein sequence ID" value="KAK7035958.1"/>
    <property type="molecule type" value="Genomic_DNA"/>
</dbReference>